<sequence length="48" mass="5438">ASRTMQKGKPMIRRKSELPHDYSTLNALEKHKRPNDFLSSATEANPNA</sequence>
<feature type="non-terminal residue" evidence="2">
    <location>
        <position position="1"/>
    </location>
</feature>
<name>A0A8S3IS22_9BILA</name>
<proteinExistence type="predicted"/>
<comment type="caution">
    <text evidence="2">The sequence shown here is derived from an EMBL/GenBank/DDBJ whole genome shotgun (WGS) entry which is preliminary data.</text>
</comment>
<dbReference type="Proteomes" id="UP000676336">
    <property type="component" value="Unassembled WGS sequence"/>
</dbReference>
<evidence type="ECO:0000256" key="1">
    <source>
        <dbReference type="SAM" id="MobiDB-lite"/>
    </source>
</evidence>
<dbReference type="AlphaFoldDB" id="A0A8S3IS22"/>
<feature type="region of interest" description="Disordered" evidence="1">
    <location>
        <begin position="1"/>
        <end position="48"/>
    </location>
</feature>
<reference evidence="2" key="1">
    <citation type="submission" date="2021-02" db="EMBL/GenBank/DDBJ databases">
        <authorList>
            <person name="Nowell W R."/>
        </authorList>
    </citation>
    <scope>NUCLEOTIDE SEQUENCE</scope>
</reference>
<gene>
    <name evidence="2" type="ORF">SMN809_LOCUS76194</name>
</gene>
<dbReference type="EMBL" id="CAJOBI010334275">
    <property type="protein sequence ID" value="CAF5203536.1"/>
    <property type="molecule type" value="Genomic_DNA"/>
</dbReference>
<evidence type="ECO:0000313" key="3">
    <source>
        <dbReference type="Proteomes" id="UP000676336"/>
    </source>
</evidence>
<feature type="compositionally biased region" description="Polar residues" evidence="1">
    <location>
        <begin position="37"/>
        <end position="48"/>
    </location>
</feature>
<feature type="non-terminal residue" evidence="2">
    <location>
        <position position="48"/>
    </location>
</feature>
<organism evidence="2 3">
    <name type="scientific">Rotaria magnacalcarata</name>
    <dbReference type="NCBI Taxonomy" id="392030"/>
    <lineage>
        <taxon>Eukaryota</taxon>
        <taxon>Metazoa</taxon>
        <taxon>Spiralia</taxon>
        <taxon>Gnathifera</taxon>
        <taxon>Rotifera</taxon>
        <taxon>Eurotatoria</taxon>
        <taxon>Bdelloidea</taxon>
        <taxon>Philodinida</taxon>
        <taxon>Philodinidae</taxon>
        <taxon>Rotaria</taxon>
    </lineage>
</organism>
<evidence type="ECO:0000313" key="2">
    <source>
        <dbReference type="EMBL" id="CAF5203536.1"/>
    </source>
</evidence>
<accession>A0A8S3IS22</accession>
<protein>
    <submittedName>
        <fullName evidence="2">Uncharacterized protein</fullName>
    </submittedName>
</protein>